<sequence length="350" mass="37383">MLILKSIRIQFLALVLGSLAIVSGCSPIKKEDAAFPDQSLYMTATSFAERINYDGVLDGVYRVSLVAVPGQTYRYQADLTGNHLNIPLGIGRGGVSIKGNVNVNIKVDNDTIPRLQAKKNIILDAVLLPEGKYSFPSSAVIADGATVGMFNLVVDLAFLSANPGKKYAVALKIESSDVKVNRNLSTTVILIDTKFLFPEASFTSVSDPLIERQVNFTNTSKNGLRYIWNFGDGTSSNELAPKHVYPGAGPYNVSLTVLGVTQEVNKSTLTTPFTLPTADFTYVVIGKQLNVTSTSTNGAAFAWTFGDGGTAATAAATRNYVAAGNYEVKLTVTDPTGKYKSAKMVSVTIP</sequence>
<dbReference type="InterPro" id="IPR013728">
    <property type="entry name" value="BT_3987-like_N"/>
</dbReference>
<proteinExistence type="predicted"/>
<dbReference type="Pfam" id="PF08522">
    <property type="entry name" value="BT_3987-like_N"/>
    <property type="match status" value="1"/>
</dbReference>
<dbReference type="Proteomes" id="UP000292884">
    <property type="component" value="Unassembled WGS sequence"/>
</dbReference>
<dbReference type="Gene3D" id="2.60.40.1740">
    <property type="entry name" value="hypothetical protein (bacova_03559)"/>
    <property type="match status" value="1"/>
</dbReference>
<dbReference type="InterPro" id="IPR022409">
    <property type="entry name" value="PKD/Chitinase_dom"/>
</dbReference>
<dbReference type="Pfam" id="PF18911">
    <property type="entry name" value="PKD_4"/>
    <property type="match status" value="2"/>
</dbReference>
<dbReference type="SUPFAM" id="SSF49299">
    <property type="entry name" value="PKD domain"/>
    <property type="match status" value="2"/>
</dbReference>
<evidence type="ECO:0000313" key="3">
    <source>
        <dbReference type="Proteomes" id="UP000292884"/>
    </source>
</evidence>
<dbReference type="InterPro" id="IPR000601">
    <property type="entry name" value="PKD_dom"/>
</dbReference>
<dbReference type="Gene3D" id="2.60.40.10">
    <property type="entry name" value="Immunoglobulins"/>
    <property type="match status" value="2"/>
</dbReference>
<feature type="domain" description="PKD" evidence="1">
    <location>
        <begin position="292"/>
        <end position="350"/>
    </location>
</feature>
<dbReference type="CDD" id="cd00146">
    <property type="entry name" value="PKD"/>
    <property type="match status" value="2"/>
</dbReference>
<keyword evidence="3" id="KW-1185">Reference proteome</keyword>
<name>A0A4R0MQX9_9SPHI</name>
<accession>A0A4R0MQX9</accession>
<dbReference type="PROSITE" id="PS50093">
    <property type="entry name" value="PKD"/>
    <property type="match status" value="2"/>
</dbReference>
<protein>
    <submittedName>
        <fullName evidence="2">PKD domain-containing protein</fullName>
    </submittedName>
</protein>
<feature type="domain" description="PKD" evidence="1">
    <location>
        <begin position="226"/>
        <end position="257"/>
    </location>
</feature>
<gene>
    <name evidence="2" type="ORF">EZ428_18770</name>
</gene>
<dbReference type="SMART" id="SM00089">
    <property type="entry name" value="PKD"/>
    <property type="match status" value="2"/>
</dbReference>
<dbReference type="InterPro" id="IPR035986">
    <property type="entry name" value="PKD_dom_sf"/>
</dbReference>
<comment type="caution">
    <text evidence="2">The sequence shown here is derived from an EMBL/GenBank/DDBJ whole genome shotgun (WGS) entry which is preliminary data.</text>
</comment>
<dbReference type="InterPro" id="IPR013783">
    <property type="entry name" value="Ig-like_fold"/>
</dbReference>
<evidence type="ECO:0000313" key="2">
    <source>
        <dbReference type="EMBL" id="TCC88682.1"/>
    </source>
</evidence>
<dbReference type="OrthoDB" id="7443339at2"/>
<dbReference type="AlphaFoldDB" id="A0A4R0MQX9"/>
<dbReference type="PROSITE" id="PS51257">
    <property type="entry name" value="PROKAR_LIPOPROTEIN"/>
    <property type="match status" value="1"/>
</dbReference>
<evidence type="ECO:0000259" key="1">
    <source>
        <dbReference type="PROSITE" id="PS50093"/>
    </source>
</evidence>
<reference evidence="2 3" key="1">
    <citation type="submission" date="2019-02" db="EMBL/GenBank/DDBJ databases">
        <title>Pedobacter sp. RP-1-13 sp. nov., isolated from Arctic soil.</title>
        <authorList>
            <person name="Dahal R.H."/>
        </authorList>
    </citation>
    <scope>NUCLEOTIDE SEQUENCE [LARGE SCALE GENOMIC DNA]</scope>
    <source>
        <strain evidence="2 3">RP-1-13</strain>
    </source>
</reference>
<organism evidence="2 3">
    <name type="scientific">Pedobacter frigiditerrae</name>
    <dbReference type="NCBI Taxonomy" id="2530452"/>
    <lineage>
        <taxon>Bacteria</taxon>
        <taxon>Pseudomonadati</taxon>
        <taxon>Bacteroidota</taxon>
        <taxon>Sphingobacteriia</taxon>
        <taxon>Sphingobacteriales</taxon>
        <taxon>Sphingobacteriaceae</taxon>
        <taxon>Pedobacter</taxon>
    </lineage>
</organism>
<dbReference type="EMBL" id="SJSK01000005">
    <property type="protein sequence ID" value="TCC88682.1"/>
    <property type="molecule type" value="Genomic_DNA"/>
</dbReference>